<dbReference type="EMBL" id="JBHULX010000039">
    <property type="protein sequence ID" value="MFD2592856.1"/>
    <property type="molecule type" value="Genomic_DNA"/>
</dbReference>
<comment type="caution">
    <text evidence="3">The sequence shown here is derived from an EMBL/GenBank/DDBJ whole genome shotgun (WGS) entry which is preliminary data.</text>
</comment>
<dbReference type="PANTHER" id="PTHR35532:SF5">
    <property type="entry name" value="CARBOHYDRATE-BINDING DOMAIN-CONTAINING PROTEIN"/>
    <property type="match status" value="1"/>
</dbReference>
<protein>
    <submittedName>
        <fullName evidence="3">Carbohydrate-binding family 9-like protein</fullName>
    </submittedName>
</protein>
<feature type="signal peptide" evidence="1">
    <location>
        <begin position="1"/>
        <end position="24"/>
    </location>
</feature>
<name>A0ABW5NC95_9FLAO</name>
<reference evidence="4" key="1">
    <citation type="journal article" date="2019" name="Int. J. Syst. Evol. Microbiol.">
        <title>The Global Catalogue of Microorganisms (GCM) 10K type strain sequencing project: providing services to taxonomists for standard genome sequencing and annotation.</title>
        <authorList>
            <consortium name="The Broad Institute Genomics Platform"/>
            <consortium name="The Broad Institute Genome Sequencing Center for Infectious Disease"/>
            <person name="Wu L."/>
            <person name="Ma J."/>
        </authorList>
    </citation>
    <scope>NUCLEOTIDE SEQUENCE [LARGE SCALE GENOMIC DNA]</scope>
    <source>
        <strain evidence="4">KCTC 42423</strain>
    </source>
</reference>
<dbReference type="RefSeq" id="WP_378255008.1">
    <property type="nucleotide sequence ID" value="NZ_JBHSJV010000001.1"/>
</dbReference>
<proteinExistence type="predicted"/>
<evidence type="ECO:0000313" key="3">
    <source>
        <dbReference type="EMBL" id="MFD2592856.1"/>
    </source>
</evidence>
<dbReference type="Proteomes" id="UP001597459">
    <property type="component" value="Unassembled WGS sequence"/>
</dbReference>
<evidence type="ECO:0000259" key="2">
    <source>
        <dbReference type="Pfam" id="PF06452"/>
    </source>
</evidence>
<dbReference type="SUPFAM" id="SSF49344">
    <property type="entry name" value="CBD9-like"/>
    <property type="match status" value="1"/>
</dbReference>
<gene>
    <name evidence="3" type="ORF">ACFSTE_18605</name>
</gene>
<dbReference type="Pfam" id="PF06452">
    <property type="entry name" value="CBM9_1"/>
    <property type="match status" value="1"/>
</dbReference>
<evidence type="ECO:0000313" key="4">
    <source>
        <dbReference type="Proteomes" id="UP001597459"/>
    </source>
</evidence>
<keyword evidence="4" id="KW-1185">Reference proteome</keyword>
<accession>A0ABW5NC95</accession>
<sequence length="355" mass="42016">MNWKRQTAMLCFLYVIGILGYAQSHTPNTYVAYQAIDSITVDGTAKEATWKNAVWSADFIDIEGTKIPKYKTQMKIAWDLHHLYIYAQMKEPHVWGDITKREAVVFHNNDFEVFIDPDGDGHTYYEIEVNALNTIWDLFITKPYREDNSILSDWNANGMKTAVAINGTLNNASDIDQGWSVEMAIPLRVFKKSYYQKINLKDQYWRLNFSRVNWDHDLVSGKYQRKKINNKLQPEYNWVWSPQGVINMHEPEKWGYVFFAEKKEPQRSFEIPADEKIKWKLFEYYRNQKDFYKKHKKWATFLKEIGHEEFVIENTTITPVLETHSQGWNLIVSSPFTERQLCIREDGKYTTKSLK</sequence>
<dbReference type="Gene3D" id="2.60.40.1190">
    <property type="match status" value="1"/>
</dbReference>
<evidence type="ECO:0000256" key="1">
    <source>
        <dbReference type="SAM" id="SignalP"/>
    </source>
</evidence>
<organism evidence="3 4">
    <name type="scientific">Aquimarina hainanensis</name>
    <dbReference type="NCBI Taxonomy" id="1578017"/>
    <lineage>
        <taxon>Bacteria</taxon>
        <taxon>Pseudomonadati</taxon>
        <taxon>Bacteroidota</taxon>
        <taxon>Flavobacteriia</taxon>
        <taxon>Flavobacteriales</taxon>
        <taxon>Flavobacteriaceae</taxon>
        <taxon>Aquimarina</taxon>
    </lineage>
</organism>
<dbReference type="CDD" id="cd09620">
    <property type="entry name" value="CBM9_like_3"/>
    <property type="match status" value="1"/>
</dbReference>
<feature type="chain" id="PRO_5046362212" evidence="1">
    <location>
        <begin position="25"/>
        <end position="355"/>
    </location>
</feature>
<feature type="domain" description="Carbohydrate-binding" evidence="2">
    <location>
        <begin position="41"/>
        <end position="194"/>
    </location>
</feature>
<keyword evidence="1" id="KW-0732">Signal</keyword>
<dbReference type="PANTHER" id="PTHR35532">
    <property type="entry name" value="SIMILAR TO POLYHYDROXYALKANOATE DEPOLYMERASE"/>
    <property type="match status" value="1"/>
</dbReference>
<dbReference type="InterPro" id="IPR010502">
    <property type="entry name" value="Carb-bd_dom_fam9"/>
</dbReference>